<dbReference type="SUPFAM" id="SSF141523">
    <property type="entry name" value="L,D-transpeptidase catalytic domain-like"/>
    <property type="match status" value="1"/>
</dbReference>
<dbReference type="KEGG" id="svu:B1H20_25650"/>
<evidence type="ECO:0000256" key="12">
    <source>
        <dbReference type="ARBA" id="ARBA00060592"/>
    </source>
</evidence>
<evidence type="ECO:0000259" key="14">
    <source>
        <dbReference type="PROSITE" id="PS52029"/>
    </source>
</evidence>
<protein>
    <recommendedName>
        <fullName evidence="14">L,D-TPase catalytic domain-containing protein</fullName>
    </recommendedName>
</protein>
<evidence type="ECO:0000256" key="13">
    <source>
        <dbReference type="PROSITE-ProRule" id="PRU01373"/>
    </source>
</evidence>
<dbReference type="PROSITE" id="PS52029">
    <property type="entry name" value="LD_TPASE"/>
    <property type="match status" value="1"/>
</dbReference>
<dbReference type="Pfam" id="PF17964">
    <property type="entry name" value="Big_10"/>
    <property type="match status" value="1"/>
</dbReference>
<dbReference type="Gene3D" id="2.40.440.10">
    <property type="entry name" value="L,D-transpeptidase catalytic domain-like"/>
    <property type="match status" value="1"/>
</dbReference>
<name>A0A1V0UH44_STRVN</name>
<dbReference type="PANTHER" id="PTHR30582">
    <property type="entry name" value="L,D-TRANSPEPTIDASE"/>
    <property type="match status" value="1"/>
</dbReference>
<comment type="pathway">
    <text evidence="1 13">Cell wall biogenesis; peptidoglycan biosynthesis.</text>
</comment>
<dbReference type="CDD" id="cd16913">
    <property type="entry name" value="YkuD_like"/>
    <property type="match status" value="1"/>
</dbReference>
<dbReference type="InterPro" id="IPR050979">
    <property type="entry name" value="LD-transpeptidase"/>
</dbReference>
<keyword evidence="2" id="KW-1003">Cell membrane</keyword>
<dbReference type="EMBL" id="CP020570">
    <property type="protein sequence ID" value="ARF64390.1"/>
    <property type="molecule type" value="Genomic_DNA"/>
</dbReference>
<evidence type="ECO:0000256" key="5">
    <source>
        <dbReference type="ARBA" id="ARBA00022960"/>
    </source>
</evidence>
<dbReference type="GO" id="GO:0071972">
    <property type="term" value="F:peptidoglycan L,D-transpeptidase activity"/>
    <property type="evidence" value="ECO:0007669"/>
    <property type="project" value="TreeGrafter"/>
</dbReference>
<reference evidence="15 16" key="1">
    <citation type="submission" date="2017-03" db="EMBL/GenBank/DDBJ databases">
        <title>Complete Genome Sequence of a natural compounds producer, Streptomyces violaceus S21.</title>
        <authorList>
            <person name="Zhong C."/>
            <person name="Zhao Z."/>
            <person name="Fu J."/>
            <person name="Zong G."/>
            <person name="Qin R."/>
            <person name="Cao G."/>
        </authorList>
    </citation>
    <scope>NUCLEOTIDE SEQUENCE [LARGE SCALE GENOMIC DNA]</scope>
    <source>
        <strain evidence="15 16">S21</strain>
    </source>
</reference>
<dbReference type="GO" id="GO:0018104">
    <property type="term" value="P:peptidoglycan-protein cross-linking"/>
    <property type="evidence" value="ECO:0007669"/>
    <property type="project" value="TreeGrafter"/>
</dbReference>
<dbReference type="FunFam" id="2.40.440.10:FF:000005">
    <property type="entry name" value="L,D-transpeptidase 2"/>
    <property type="match status" value="1"/>
</dbReference>
<evidence type="ECO:0000256" key="9">
    <source>
        <dbReference type="ARBA" id="ARBA00023288"/>
    </source>
</evidence>
<evidence type="ECO:0000256" key="2">
    <source>
        <dbReference type="ARBA" id="ARBA00022475"/>
    </source>
</evidence>
<dbReference type="AlphaFoldDB" id="A0A1V0UH44"/>
<evidence type="ECO:0000256" key="8">
    <source>
        <dbReference type="ARBA" id="ARBA00023139"/>
    </source>
</evidence>
<dbReference type="GO" id="GO:0005576">
    <property type="term" value="C:extracellular region"/>
    <property type="evidence" value="ECO:0007669"/>
    <property type="project" value="TreeGrafter"/>
</dbReference>
<keyword evidence="8" id="KW-0564">Palmitate</keyword>
<dbReference type="OrthoDB" id="5242354at2"/>
<dbReference type="GO" id="GO:0071555">
    <property type="term" value="P:cell wall organization"/>
    <property type="evidence" value="ECO:0007669"/>
    <property type="project" value="UniProtKB-UniRule"/>
</dbReference>
<evidence type="ECO:0000256" key="1">
    <source>
        <dbReference type="ARBA" id="ARBA00004752"/>
    </source>
</evidence>
<gene>
    <name evidence="15" type="ORF">B1H20_25650</name>
</gene>
<evidence type="ECO:0000256" key="4">
    <source>
        <dbReference type="ARBA" id="ARBA00022729"/>
    </source>
</evidence>
<dbReference type="Proteomes" id="UP000192445">
    <property type="component" value="Chromosome"/>
</dbReference>
<dbReference type="InterPro" id="IPR038063">
    <property type="entry name" value="Transpep_catalytic_dom"/>
</dbReference>
<evidence type="ECO:0000313" key="16">
    <source>
        <dbReference type="Proteomes" id="UP000192445"/>
    </source>
</evidence>
<keyword evidence="3" id="KW-0808">Transferase</keyword>
<keyword evidence="7" id="KW-0472">Membrane</keyword>
<evidence type="ECO:0000256" key="11">
    <source>
        <dbReference type="ARBA" id="ARBA00023316"/>
    </source>
</evidence>
<dbReference type="InterPro" id="IPR041280">
    <property type="entry name" value="Big_10"/>
</dbReference>
<evidence type="ECO:0000256" key="3">
    <source>
        <dbReference type="ARBA" id="ARBA00022679"/>
    </source>
</evidence>
<keyword evidence="4" id="KW-0732">Signal</keyword>
<dbReference type="GO" id="GO:0016746">
    <property type="term" value="F:acyltransferase activity"/>
    <property type="evidence" value="ECO:0007669"/>
    <property type="project" value="UniProtKB-KW"/>
</dbReference>
<dbReference type="Pfam" id="PF03734">
    <property type="entry name" value="YkuD"/>
    <property type="match status" value="1"/>
</dbReference>
<keyword evidence="5 13" id="KW-0133">Cell shape</keyword>
<keyword evidence="10" id="KW-0012">Acyltransferase</keyword>
<dbReference type="Gene3D" id="2.60.40.3780">
    <property type="match status" value="1"/>
</dbReference>
<feature type="domain" description="L,D-TPase catalytic" evidence="14">
    <location>
        <begin position="248"/>
        <end position="383"/>
    </location>
</feature>
<evidence type="ECO:0000256" key="7">
    <source>
        <dbReference type="ARBA" id="ARBA00023136"/>
    </source>
</evidence>
<feature type="active site" description="Proton donor/acceptor" evidence="13">
    <location>
        <position position="333"/>
    </location>
</feature>
<dbReference type="GO" id="GO:0008360">
    <property type="term" value="P:regulation of cell shape"/>
    <property type="evidence" value="ECO:0007669"/>
    <property type="project" value="UniProtKB-UniRule"/>
</dbReference>
<evidence type="ECO:0000313" key="15">
    <source>
        <dbReference type="EMBL" id="ARF64390.1"/>
    </source>
</evidence>
<evidence type="ECO:0000256" key="10">
    <source>
        <dbReference type="ARBA" id="ARBA00023315"/>
    </source>
</evidence>
<dbReference type="PROSITE" id="PS51257">
    <property type="entry name" value="PROKAR_LIPOPROTEIN"/>
    <property type="match status" value="1"/>
</dbReference>
<keyword evidence="6 13" id="KW-0573">Peptidoglycan synthesis</keyword>
<dbReference type="PANTHER" id="PTHR30582:SF2">
    <property type="entry name" value="L,D-TRANSPEPTIDASE YCIB-RELATED"/>
    <property type="match status" value="1"/>
</dbReference>
<dbReference type="RefSeq" id="WP_083193320.1">
    <property type="nucleotide sequence ID" value="NZ_CP020570.1"/>
</dbReference>
<sequence length="414" mass="44899">MNHSAKSARPRSAAVLTWAGLLTVLALLTGCTETREALLNGKARAPGDAISVYPENGATGVDEEARIAVKVPDGRLESVKVTRIEDAQQQTVAGRFSDDGRSWAPEPTAGRLALAAKYSVDAVAVDDRGRRSARHSTFTTLVPEHRFIGYFKPENRSTVGTGMIVSFSFNRPIEDRAAVEKAIRVTSDPVVEVAGHWFGKDRLDFRPETYWEPGTEVTVDIGLRDVEGAEGVYGSQDKTVVFTVGRSQVSRVDAEAKTMEVRRDGELLETVPITAGAPKTTTYNGRMVVSEMHEVTRMNGATVGFTDKEGKGEYDIKDVPHAIRLTESGTFLHGNYWADASVFGEENVSHGCIGLRDAKGGDAAAPGGWFFDRTLIGDVVEVVNSKDKKVSPDNGLSGWNMGWKKWKAGSALRP</sequence>
<dbReference type="UniPathway" id="UPA00219"/>
<proteinExistence type="predicted"/>
<dbReference type="STRING" id="1935.B1H20_25650"/>
<feature type="active site" description="Nucleophile" evidence="13">
    <location>
        <position position="352"/>
    </location>
</feature>
<organism evidence="15 16">
    <name type="scientific">Streptomyces violaceoruber</name>
    <dbReference type="NCBI Taxonomy" id="1935"/>
    <lineage>
        <taxon>Bacteria</taxon>
        <taxon>Bacillati</taxon>
        <taxon>Actinomycetota</taxon>
        <taxon>Actinomycetes</taxon>
        <taxon>Kitasatosporales</taxon>
        <taxon>Streptomycetaceae</taxon>
        <taxon>Streptomyces</taxon>
        <taxon>Streptomyces violaceoruber group</taxon>
    </lineage>
</organism>
<evidence type="ECO:0000256" key="6">
    <source>
        <dbReference type="ARBA" id="ARBA00022984"/>
    </source>
</evidence>
<dbReference type="Gene3D" id="2.60.40.3710">
    <property type="match status" value="1"/>
</dbReference>
<dbReference type="InterPro" id="IPR005490">
    <property type="entry name" value="LD_TPept_cat_dom"/>
</dbReference>
<comment type="pathway">
    <text evidence="12">Glycan biosynthesis.</text>
</comment>
<dbReference type="CDD" id="cd13432">
    <property type="entry name" value="LDT_IgD_like_2"/>
    <property type="match status" value="1"/>
</dbReference>
<keyword evidence="11 13" id="KW-0961">Cell wall biogenesis/degradation</keyword>
<keyword evidence="9" id="KW-0449">Lipoprotein</keyword>
<accession>A0A1V0UH44</accession>